<dbReference type="Pfam" id="PF22953">
    <property type="entry name" value="SpnB_Rossmann"/>
    <property type="match status" value="1"/>
</dbReference>
<keyword evidence="5" id="KW-0511">Multifunctional enzyme</keyword>
<keyword evidence="6" id="KW-0012">Acyltransferase</keyword>
<dbReference type="PANTHER" id="PTHR43775:SF51">
    <property type="entry name" value="INACTIVE PHENOLPHTHIOCEROL SYNTHESIS POLYKETIDE SYNTHASE TYPE I PKS1-RELATED"/>
    <property type="match status" value="1"/>
</dbReference>
<gene>
    <name evidence="17" type="ORF">SacxiDRAFT_0010</name>
</gene>
<dbReference type="SMART" id="SM00822">
    <property type="entry name" value="PKS_KR"/>
    <property type="match status" value="1"/>
</dbReference>
<evidence type="ECO:0000256" key="7">
    <source>
        <dbReference type="ARBA" id="ARBA00052442"/>
    </source>
</evidence>
<dbReference type="SMART" id="SM00825">
    <property type="entry name" value="PKS_KS"/>
    <property type="match status" value="2"/>
</dbReference>
<dbReference type="InterPro" id="IPR057326">
    <property type="entry name" value="KR_dom"/>
</dbReference>
<dbReference type="PROSITE" id="PS52004">
    <property type="entry name" value="KS3_2"/>
    <property type="match status" value="2"/>
</dbReference>
<dbReference type="InterPro" id="IPR042104">
    <property type="entry name" value="PKS_dehydratase_sf"/>
</dbReference>
<feature type="domain" description="PKS/mFAS DH" evidence="16">
    <location>
        <begin position="1595"/>
        <end position="1865"/>
    </location>
</feature>
<feature type="domain" description="Ketosynthase family 3 (KS3)" evidence="15">
    <location>
        <begin position="9"/>
        <end position="423"/>
    </location>
</feature>
<evidence type="ECO:0000259" key="16">
    <source>
        <dbReference type="PROSITE" id="PS52019"/>
    </source>
</evidence>
<evidence type="ECO:0000256" key="3">
    <source>
        <dbReference type="ARBA" id="ARBA00022679"/>
    </source>
</evidence>
<dbReference type="SMART" id="SM00827">
    <property type="entry name" value="PKS_AT"/>
    <property type="match status" value="1"/>
</dbReference>
<evidence type="ECO:0000313" key="17">
    <source>
        <dbReference type="EMBL" id="EID52299.1"/>
    </source>
</evidence>
<dbReference type="OrthoDB" id="9778690at2"/>
<dbReference type="Pfam" id="PF00109">
    <property type="entry name" value="ketoacyl-synt"/>
    <property type="match status" value="2"/>
</dbReference>
<dbReference type="SUPFAM" id="SSF55048">
    <property type="entry name" value="Probable ACP-binding domain of malonyl-CoA ACP transacylase"/>
    <property type="match status" value="1"/>
</dbReference>
<dbReference type="PANTHER" id="PTHR43775">
    <property type="entry name" value="FATTY ACID SYNTHASE"/>
    <property type="match status" value="1"/>
</dbReference>
<dbReference type="InterPro" id="IPR050091">
    <property type="entry name" value="PKS_NRPS_Biosynth_Enz"/>
</dbReference>
<feature type="compositionally biased region" description="Basic and acidic residues" evidence="13">
    <location>
        <begin position="2382"/>
        <end position="2399"/>
    </location>
</feature>
<dbReference type="Pfam" id="PF16197">
    <property type="entry name" value="KAsynt_C_assoc"/>
    <property type="match status" value="2"/>
</dbReference>
<dbReference type="eggNOG" id="COG3321">
    <property type="taxonomic scope" value="Bacteria"/>
</dbReference>
<dbReference type="GO" id="GO:0005886">
    <property type="term" value="C:plasma membrane"/>
    <property type="evidence" value="ECO:0007669"/>
    <property type="project" value="TreeGrafter"/>
</dbReference>
<evidence type="ECO:0000259" key="14">
    <source>
        <dbReference type="PROSITE" id="PS50075"/>
    </source>
</evidence>
<dbReference type="GO" id="GO:0004312">
    <property type="term" value="F:fatty acid synthase activity"/>
    <property type="evidence" value="ECO:0007669"/>
    <property type="project" value="TreeGrafter"/>
</dbReference>
<protein>
    <recommendedName>
        <fullName evidence="11">6-deoxyerythronolide-B synthase</fullName>
        <ecNumber evidence="11">2.3.1.94</ecNumber>
    </recommendedName>
</protein>
<dbReference type="InterPro" id="IPR014043">
    <property type="entry name" value="Acyl_transferase_dom"/>
</dbReference>
<dbReference type="GO" id="GO:0071770">
    <property type="term" value="P:DIM/DIP cell wall layer assembly"/>
    <property type="evidence" value="ECO:0007669"/>
    <property type="project" value="TreeGrafter"/>
</dbReference>
<evidence type="ECO:0000256" key="10">
    <source>
        <dbReference type="ARBA" id="ARBA00063272"/>
    </source>
</evidence>
<evidence type="ECO:0000313" key="18">
    <source>
        <dbReference type="Proteomes" id="UP000004691"/>
    </source>
</evidence>
<dbReference type="InterPro" id="IPR020806">
    <property type="entry name" value="PKS_PP-bd"/>
</dbReference>
<dbReference type="InterPro" id="IPR036736">
    <property type="entry name" value="ACP-like_sf"/>
</dbReference>
<dbReference type="InterPro" id="IPR016035">
    <property type="entry name" value="Acyl_Trfase/lysoPLipase"/>
</dbReference>
<dbReference type="InterPro" id="IPR014030">
    <property type="entry name" value="Ketoacyl_synth_N"/>
</dbReference>
<dbReference type="SUPFAM" id="SSF52151">
    <property type="entry name" value="FabD/lysophospholipase-like"/>
    <property type="match status" value="1"/>
</dbReference>
<dbReference type="Gene3D" id="3.40.47.10">
    <property type="match status" value="2"/>
</dbReference>
<dbReference type="PROSITE" id="PS50075">
    <property type="entry name" value="CARRIER"/>
    <property type="match status" value="2"/>
</dbReference>
<dbReference type="InterPro" id="IPR009081">
    <property type="entry name" value="PP-bd_ACP"/>
</dbReference>
<evidence type="ECO:0000256" key="11">
    <source>
        <dbReference type="ARBA" id="ARBA00066981"/>
    </source>
</evidence>
<dbReference type="SMART" id="SM01294">
    <property type="entry name" value="PKS_PP_betabranch"/>
    <property type="match status" value="2"/>
</dbReference>
<feature type="domain" description="Carrier" evidence="14">
    <location>
        <begin position="602"/>
        <end position="676"/>
    </location>
</feature>
<dbReference type="EC" id="2.3.1.94" evidence="11"/>
<dbReference type="InterPro" id="IPR016039">
    <property type="entry name" value="Thiolase-like"/>
</dbReference>
<dbReference type="InterPro" id="IPR014031">
    <property type="entry name" value="Ketoacyl_synth_C"/>
</dbReference>
<dbReference type="SMART" id="SM00823">
    <property type="entry name" value="PKS_PP"/>
    <property type="match status" value="2"/>
</dbReference>
<dbReference type="InterPro" id="IPR020807">
    <property type="entry name" value="PKS_DH"/>
</dbReference>
<dbReference type="GO" id="GO:0031177">
    <property type="term" value="F:phosphopantetheine binding"/>
    <property type="evidence" value="ECO:0007669"/>
    <property type="project" value="InterPro"/>
</dbReference>
<dbReference type="GO" id="GO:0004315">
    <property type="term" value="F:3-oxoacyl-[acyl-carrier-protein] synthase activity"/>
    <property type="evidence" value="ECO:0007669"/>
    <property type="project" value="InterPro"/>
</dbReference>
<dbReference type="GO" id="GO:0006633">
    <property type="term" value="P:fatty acid biosynthetic process"/>
    <property type="evidence" value="ECO:0007669"/>
    <property type="project" value="InterPro"/>
</dbReference>
<dbReference type="FunFam" id="3.40.47.10:FF:000019">
    <property type="entry name" value="Polyketide synthase type I"/>
    <property type="match status" value="1"/>
</dbReference>
<sequence>MDRNTIGENEPVAVIGLACRMPGADHSERWWANLVSGVDSVGPPSEARRRAAVPAGPQIPSEGGFLDSVADFDADFFGISQREALAMDPQQRLALELAWEAMEDAGIVPAALTSLPVGVYLGSSSDDYALLLSRSGQAVSHHAMTGLQRGVIANRVSHHLGVRGPSLLIDTGQSSSLVAVHLAVASLRSGECRMAVAGGVNLALAPESQLAAARMGVLSPTGRCRVFDRAADGFVRGEGGGVVVLKPLSSALADGDRVYCVIRGTAVNHDGAGEDLAAPDGAAQAELLASAHRAAGVTAADVQYVELHGTGTPAGDATEAAALREVFGDKDTALAVGSVKTSIGHLEGAAGVAGLIKTVLSLHHRVLPPNLHFTAPPDRIPLAEWGLRVQTKASPWPDSGSPLIAGVSSFGMGGTNCHVVLAAHDSPKPPAEAGTTGPLPYVLSARTPTALAATARALREHRAARPDVRDVDVAFTLVTGRTAHACRAVVVARDHAELLTRLDRLACREPSGSTGFLGDAVDPGTVGSFGDLAKRFLAGEEVNWEPVFAGRRAVRVALPTYPFERTTHWPAGLGAPPAESQVQPRTAPPVSEHTTVTHAGERGSALSLDDVLDLAARVLGAAVLPDVPFSEQGFDSMMGLELRDLVEEHTGADVSVSLLYDHPTPVALAEHLAELTGSAAAPTLTVRATAVAVPPAEPGPEGGFDPDPVVIVGMGCRYPGGVTTPEALWRLVRDRVDAIIEPPAERGWHALDTTGLRPGGFLDGIDRFDAEFFGISPREAAAMDPQQRIFLEVVWEALENAGIVPGTLRGSRTAVFAGATAQDYGARLHEQADSAGGFLLTGGTPSVLSGRVAYVLGLSGPALTVDTACSSSLSAVHLACRSLRAGESSLAIAGGVTVMALPGMFTEFNRQNGLSPDGRCRAFSADAAGTGWAEGAGVLVLERASDARRNGHRILAVVRGSALNSDGASNGLTAPSGLAQRQVIADALADAGLRPADIDAVEAHGTGTTLGDPIEATALLAAYGEGRQPDRPLRLGSVKSNIGHTQAAAGVAGVIKMVSALNHGELPATLHAEQPSPHVEWSAGTVALLTAPVPWPRTARPRRAGVSSFGISGTNAHVIIEEAPHVVDEPVRDIGDRPVVLAVSARTEPALRAQAARLRDHLSGDHGSGDWNPADVAHSLLTTRTRFPVRAAVTGTTRQDLLRGVSAIADGGADPAVVSGHATAAHRPVFVFGGQGGQWAGMARDLLAASPGFAEAIADCERALSPHVEWSLTGVLREAPGEPGLDRVDVVQPVLFATMIALARLWRAHGVEPSAVIGHSQGEIAAACVAGALSLDDAALVVARRSRALTALAGRGAMASLALPADRVRGLLSGMDGAVGAVSIAACNGPNATTVSGDPAEVAALVERCTADGIRAKAVAVDYASHSAQVTELRERLLADLAPIRPGVPSIPMMSTVDVERVGGAVLDAHYWYRNLRQEVRFDDAVTALVGEGHRTFVEVSPHPVLLSGIAERADELGEPVVTLESLTRGEGGLERFLRSLAKADAHGVPIDFSAAFSGRVVPLPTYAFQRDSHWLTVPAGTGDLTAAGLTAASHPFLGAEVEHADGGDVLLTGSLSLDGTAWLADHAVLDTVVLPGTACLDLVAWVGRRLGCPEVRELVLDSPVVVPDEGALRVQVVASAPDGDGSRTITLHTRQDGDATGWVRHATASVEPGERPVGAALESHWPPPDATEIPITGHYERLRAIGLDYGPVFRGLRGAWAEGDRLWLDVALPEGGEGDFGLHPALLDAALHGIWLRSGDDGTCRLPFSFGGVRLSTTSATRLRVLLNTVDNSAVSLLAWTEDGTPVVAVDHLALRPVSPEKLTAAPALFSLSWADVAAEGDCRAEPVDADPVVLTDGLPARPPEVAVLECPAGDDPARAARRVLDVVRSVAGDERAVASRLVVVTTGGDGELSDPAHAAVWGLVRSAQTEHPGRFVLLDTDRADSAVVTGALATGEAQVRFRGGRFATPVLRRAPRPTRHTLPRLGGAALITGGTGELGGLVARALVTTYGVRRLVLLSRRGPDAPGAPELVGELTALGAEAQAVAGDAADRAVLDRVLAGLPADRPLTTVVHAAGVLADAPVSTMDDAALDTVLRPKAVAALTLHEATRNLPTVAAFVLFSSVAGILGTAGQANYAAANGVLDALARRRRAEGLPATSIAWGLWSQRSGLTGALDDTAVRRLAALGIGQLGTDDGLRLFDAALREPDPVVVAAALHGKGRSGLLRDLAPARSHRSAQREPSRTVIDELPALPARQRAARVLELVLDHTAAALGHSSSGALDTSASFKDLGCDSLIAVEIRNRLATATGLTLPATVVFSHPTPAELAGWLLDRLVPGPRQAKDDRAAGHTEPGEADRSTVVGQPATTAEAAVDRVAATTATTSAVDGVTPAPATPAAVPTVPAAVPAVPGDGADDQDFDRELAEADLTELFALIDADPDDEWAAVSGGEGADGR</sequence>
<dbReference type="SUPFAM" id="SSF47336">
    <property type="entry name" value="ACP-like"/>
    <property type="match status" value="2"/>
</dbReference>
<evidence type="ECO:0000256" key="5">
    <source>
        <dbReference type="ARBA" id="ARBA00023268"/>
    </source>
</evidence>
<evidence type="ECO:0000256" key="9">
    <source>
        <dbReference type="ARBA" id="ARBA00060622"/>
    </source>
</evidence>
<evidence type="ECO:0000256" key="13">
    <source>
        <dbReference type="SAM" id="MobiDB-lite"/>
    </source>
</evidence>
<keyword evidence="4" id="KW-0677">Repeat</keyword>
<dbReference type="Gene3D" id="3.40.366.10">
    <property type="entry name" value="Malonyl-Coenzyme A Acyl Carrier Protein, domain 2"/>
    <property type="match status" value="1"/>
</dbReference>
<keyword evidence="3" id="KW-0808">Transferase</keyword>
<dbReference type="InterPro" id="IPR018201">
    <property type="entry name" value="Ketoacyl_synth_AS"/>
</dbReference>
<evidence type="ECO:0000256" key="1">
    <source>
        <dbReference type="ARBA" id="ARBA00022450"/>
    </source>
</evidence>
<dbReference type="Pfam" id="PF14765">
    <property type="entry name" value="PS-DH"/>
    <property type="match status" value="1"/>
</dbReference>
<dbReference type="FunFam" id="1.10.1200.10:FF:000007">
    <property type="entry name" value="Probable polyketide synthase pks17"/>
    <property type="match status" value="1"/>
</dbReference>
<comment type="subunit">
    <text evidence="10">Homodimer. Erythronolide synthase is composed of EryAI, EryAII and EryAIII multimodular (2 modules) polypeptides each coding for a functional synthase subunit which participates in 2 of the six FAS-like elongation steps required for formation of the polyketide. Module 1, 2, 3, 4, 5, and 6 participating in biosynthesis steps 1, 2, 3, 4, 5, and 6, respectively.</text>
</comment>
<dbReference type="Pfam" id="PF21089">
    <property type="entry name" value="PKS_DH_N"/>
    <property type="match status" value="1"/>
</dbReference>
<comment type="pathway">
    <text evidence="9">Antibiotic biosynthesis; erythromycin biosynthesis.</text>
</comment>
<dbReference type="SUPFAM" id="SSF51735">
    <property type="entry name" value="NAD(P)-binding Rossmann-fold domains"/>
    <property type="match status" value="2"/>
</dbReference>
<proteinExistence type="predicted"/>
<dbReference type="InterPro" id="IPR032821">
    <property type="entry name" value="PKS_assoc"/>
</dbReference>
<dbReference type="FunFam" id="3.40.366.10:FF:000002">
    <property type="entry name" value="Probable polyketide synthase 2"/>
    <property type="match status" value="1"/>
</dbReference>
<dbReference type="InterPro" id="IPR013968">
    <property type="entry name" value="PKS_KR"/>
</dbReference>
<dbReference type="InterPro" id="IPR049552">
    <property type="entry name" value="PKS_DH_N"/>
</dbReference>
<dbReference type="STRING" id="882086.SacxiDRAFT_0010"/>
<dbReference type="InterPro" id="IPR049551">
    <property type="entry name" value="PKS_DH_C"/>
</dbReference>
<dbReference type="EMBL" id="JH636049">
    <property type="protein sequence ID" value="EID52299.1"/>
    <property type="molecule type" value="Genomic_DNA"/>
</dbReference>
<feature type="active site" description="Proton acceptor; for dehydratase activity" evidence="12">
    <location>
        <position position="1627"/>
    </location>
</feature>
<accession>I0UWP6</accession>
<dbReference type="GO" id="GO:0047879">
    <property type="term" value="F:erythronolide synthase activity"/>
    <property type="evidence" value="ECO:0007669"/>
    <property type="project" value="UniProtKB-EC"/>
</dbReference>
<dbReference type="InterPro" id="IPR055123">
    <property type="entry name" value="SpnB-like_Rossmann"/>
</dbReference>
<evidence type="ECO:0000259" key="15">
    <source>
        <dbReference type="PROSITE" id="PS52004"/>
    </source>
</evidence>
<dbReference type="HOGENOM" id="CLU_000022_35_2_11"/>
<dbReference type="Pfam" id="PF00550">
    <property type="entry name" value="PP-binding"/>
    <property type="match status" value="2"/>
</dbReference>
<organism evidence="17 18">
    <name type="scientific">Saccharomonospora xinjiangensis XJ-54</name>
    <dbReference type="NCBI Taxonomy" id="882086"/>
    <lineage>
        <taxon>Bacteria</taxon>
        <taxon>Bacillati</taxon>
        <taxon>Actinomycetota</taxon>
        <taxon>Actinomycetes</taxon>
        <taxon>Pseudonocardiales</taxon>
        <taxon>Pseudonocardiaceae</taxon>
        <taxon>Saccharomonospora</taxon>
    </lineage>
</organism>
<comment type="catalytic activity">
    <reaction evidence="7">
        <text>6 (S)-methylmalonyl-CoA + propanoyl-CoA + 6 NADPH + 12 H(+) = 6-deoxyerythronolide B + 6 CO2 + 6 NADP(+) + 7 CoA + H2O</text>
        <dbReference type="Rhea" id="RHEA:23068"/>
        <dbReference type="ChEBI" id="CHEBI:15377"/>
        <dbReference type="ChEBI" id="CHEBI:15378"/>
        <dbReference type="ChEBI" id="CHEBI:16089"/>
        <dbReference type="ChEBI" id="CHEBI:16526"/>
        <dbReference type="ChEBI" id="CHEBI:57287"/>
        <dbReference type="ChEBI" id="CHEBI:57327"/>
        <dbReference type="ChEBI" id="CHEBI:57392"/>
        <dbReference type="ChEBI" id="CHEBI:57783"/>
        <dbReference type="ChEBI" id="CHEBI:58349"/>
        <dbReference type="EC" id="2.3.1.94"/>
    </reaction>
</comment>
<dbReference type="Gene3D" id="3.10.129.110">
    <property type="entry name" value="Polyketide synthase dehydratase"/>
    <property type="match status" value="1"/>
</dbReference>
<comment type="function">
    <text evidence="8">Involved in the biosynthesis of antibiotic erythromycin via the biosynthesis of its aglycone precursor, 6-deoxyerythronolide B (6-dEB).</text>
</comment>
<feature type="region of interest" description="C-terminal hotdog fold" evidence="12">
    <location>
        <begin position="1731"/>
        <end position="1865"/>
    </location>
</feature>
<dbReference type="InterPro" id="IPR001227">
    <property type="entry name" value="Ac_transferase_dom_sf"/>
</dbReference>
<evidence type="ECO:0000256" key="12">
    <source>
        <dbReference type="PROSITE-ProRule" id="PRU01363"/>
    </source>
</evidence>
<feature type="region of interest" description="Disordered" evidence="13">
    <location>
        <begin position="2381"/>
        <end position="2410"/>
    </location>
</feature>
<feature type="active site" description="Proton donor; for dehydratase activity" evidence="12">
    <location>
        <position position="1789"/>
    </location>
</feature>
<reference evidence="17 18" key="1">
    <citation type="submission" date="2012-01" db="EMBL/GenBank/DDBJ databases">
        <title>Improved High-Quality Draft sequence of Saccharomonospora xinjiangensis XJ-54.</title>
        <authorList>
            <consortium name="US DOE Joint Genome Institute"/>
            <person name="Lucas S."/>
            <person name="Han J."/>
            <person name="Lapidus A."/>
            <person name="Cheng J.-F."/>
            <person name="Goodwin L."/>
            <person name="Pitluck S."/>
            <person name="Peters L."/>
            <person name="Mikhailova N."/>
            <person name="Teshima H."/>
            <person name="Detter J.C."/>
            <person name="Han C."/>
            <person name="Tapia R."/>
            <person name="Land M."/>
            <person name="Hauser L."/>
            <person name="Kyrpides N."/>
            <person name="Ivanova N."/>
            <person name="Pagani I."/>
            <person name="Brambilla E.-M."/>
            <person name="Klenk H.-P."/>
            <person name="Woyke T."/>
        </authorList>
    </citation>
    <scope>NUCLEOTIDE SEQUENCE [LARGE SCALE GENOMIC DNA]</scope>
    <source>
        <strain evidence="17 18">XJ-54</strain>
    </source>
</reference>
<evidence type="ECO:0000256" key="6">
    <source>
        <dbReference type="ARBA" id="ARBA00023315"/>
    </source>
</evidence>
<dbReference type="Proteomes" id="UP000004691">
    <property type="component" value="Unassembled WGS sequence"/>
</dbReference>
<dbReference type="Pfam" id="PF08659">
    <property type="entry name" value="KR"/>
    <property type="match status" value="1"/>
</dbReference>
<dbReference type="CDD" id="cd00833">
    <property type="entry name" value="PKS"/>
    <property type="match status" value="2"/>
</dbReference>
<dbReference type="InterPro" id="IPR020841">
    <property type="entry name" value="PKS_Beta-ketoAc_synthase_dom"/>
</dbReference>
<dbReference type="PROSITE" id="PS52019">
    <property type="entry name" value="PKS_MFAS_DH"/>
    <property type="match status" value="1"/>
</dbReference>
<dbReference type="Pfam" id="PF02801">
    <property type="entry name" value="Ketoacyl-synt_C"/>
    <property type="match status" value="2"/>
</dbReference>
<name>I0UWP6_9PSEU</name>
<evidence type="ECO:0000256" key="2">
    <source>
        <dbReference type="ARBA" id="ARBA00022553"/>
    </source>
</evidence>
<dbReference type="RefSeq" id="WP_006236387.1">
    <property type="nucleotide sequence ID" value="NZ_JH636049.1"/>
</dbReference>
<feature type="region of interest" description="Disordered" evidence="13">
    <location>
        <begin position="571"/>
        <end position="602"/>
    </location>
</feature>
<feature type="region of interest" description="N-terminal hotdog fold" evidence="12">
    <location>
        <begin position="1595"/>
        <end position="1718"/>
    </location>
</feature>
<evidence type="ECO:0000256" key="8">
    <source>
        <dbReference type="ARBA" id="ARBA00060158"/>
    </source>
</evidence>
<dbReference type="InterPro" id="IPR049900">
    <property type="entry name" value="PKS_mFAS_DH"/>
</dbReference>
<feature type="domain" description="Ketosynthase family 3 (KS3)" evidence="15">
    <location>
        <begin position="706"/>
        <end position="1122"/>
    </location>
</feature>
<evidence type="ECO:0000256" key="4">
    <source>
        <dbReference type="ARBA" id="ARBA00022737"/>
    </source>
</evidence>
<dbReference type="PROSITE" id="PS00606">
    <property type="entry name" value="KS3_1"/>
    <property type="match status" value="1"/>
</dbReference>
<feature type="domain" description="Carrier" evidence="14">
    <location>
        <begin position="2301"/>
        <end position="2376"/>
    </location>
</feature>
<keyword evidence="1" id="KW-0596">Phosphopantetheine</keyword>
<dbReference type="GO" id="GO:0005737">
    <property type="term" value="C:cytoplasm"/>
    <property type="evidence" value="ECO:0007669"/>
    <property type="project" value="TreeGrafter"/>
</dbReference>
<dbReference type="Gene3D" id="3.40.50.720">
    <property type="entry name" value="NAD(P)-binding Rossmann-like Domain"/>
    <property type="match status" value="1"/>
</dbReference>
<dbReference type="SUPFAM" id="SSF53901">
    <property type="entry name" value="Thiolase-like"/>
    <property type="match status" value="2"/>
</dbReference>
<dbReference type="InterPro" id="IPR016036">
    <property type="entry name" value="Malonyl_transacylase_ACP-bd"/>
</dbReference>
<dbReference type="SMART" id="SM00826">
    <property type="entry name" value="PKS_DH"/>
    <property type="match status" value="1"/>
</dbReference>
<dbReference type="CDD" id="cd08956">
    <property type="entry name" value="KR_3_FAS_SDR_x"/>
    <property type="match status" value="1"/>
</dbReference>
<keyword evidence="2" id="KW-0597">Phosphoprotein</keyword>
<keyword evidence="18" id="KW-1185">Reference proteome</keyword>
<dbReference type="Gene3D" id="1.10.1200.10">
    <property type="entry name" value="ACP-like"/>
    <property type="match status" value="2"/>
</dbReference>
<dbReference type="Pfam" id="PF00698">
    <property type="entry name" value="Acyl_transf_1"/>
    <property type="match status" value="1"/>
</dbReference>
<dbReference type="InterPro" id="IPR036291">
    <property type="entry name" value="NAD(P)-bd_dom_sf"/>
</dbReference>
<dbReference type="Gene3D" id="3.30.70.3290">
    <property type="match status" value="2"/>
</dbReference>